<feature type="compositionally biased region" description="Acidic residues" evidence="3">
    <location>
        <begin position="390"/>
        <end position="400"/>
    </location>
</feature>
<dbReference type="PANTHER" id="PTHR47566">
    <property type="match status" value="1"/>
</dbReference>
<evidence type="ECO:0008006" key="6">
    <source>
        <dbReference type="Google" id="ProtNLM"/>
    </source>
</evidence>
<feature type="region of interest" description="Disordered" evidence="3">
    <location>
        <begin position="590"/>
        <end position="617"/>
    </location>
</feature>
<dbReference type="PROSITE" id="PS51450">
    <property type="entry name" value="LRR"/>
    <property type="match status" value="5"/>
</dbReference>
<feature type="compositionally biased region" description="Polar residues" evidence="3">
    <location>
        <begin position="739"/>
        <end position="751"/>
    </location>
</feature>
<feature type="region of interest" description="Disordered" evidence="3">
    <location>
        <begin position="21"/>
        <end position="112"/>
    </location>
</feature>
<feature type="compositionally biased region" description="Polar residues" evidence="3">
    <location>
        <begin position="179"/>
        <end position="188"/>
    </location>
</feature>
<dbReference type="InterPro" id="IPR001611">
    <property type="entry name" value="Leu-rich_rpt"/>
</dbReference>
<feature type="region of interest" description="Disordered" evidence="3">
    <location>
        <begin position="167"/>
        <end position="316"/>
    </location>
</feature>
<dbReference type="EMBL" id="NAJL01000002">
    <property type="protein sequence ID" value="TKA33651.1"/>
    <property type="molecule type" value="Genomic_DNA"/>
</dbReference>
<feature type="compositionally biased region" description="Polar residues" evidence="3">
    <location>
        <begin position="101"/>
        <end position="112"/>
    </location>
</feature>
<accession>A0A4U0UDQ6</accession>
<feature type="compositionally biased region" description="Polar residues" evidence="3">
    <location>
        <begin position="83"/>
        <end position="92"/>
    </location>
</feature>
<sequence length="1951" mass="215522">MASHGSVAPWLEGLDETWEVPAAVTGSQQVSSASHDASSLRRNSMNRTSRPSASGWLLPSSLDSQKTSSNATTQIKRSPLAPLSQNNTLQRRYQSKRGFTRSVSDTSNNSMSMLQCGTVQQRPKSASPAKEQTLEWKRRLIDGSVGYGDQTELFGATGLENIFVKSKGPEQDSLKPRNRMQSWLQQQKSDAPMPSSPPPWSSDLHDDTASDEGVSRDVLEPLGEEQEGEDDVDGPEEEEEENSFRSNPFDLRSTSEAEEEQDADDTRDEHGALMHDSHGDSVMEGGESYESNPFINYDGGDSAETNGEGRPSQGSIEYLDAKEQQAKAAIRAASGQTDASRFSQEELSPVYISKQTMQNGEINYAALDSHLVKQFNSVKISLRHPSQEQQESEQELEVSEELPHEDGPKSDPAPTAVDFSLSENLPTGTPPQADLSRNIQLQRGGYSEHDSFKQRSLSPSPDRWNRPMMPGESGFLSVAPSQPRPLPVPPTQQGRPSTPQRPITPDASKTRSSGSPLKLFGPHDTFTSNRLLRRLSQLDPEGNPLKEESGEGSIRLPHHTQRVFSATSQSSFGTGDLDTHGFNADITVTRASDSDNDEDSLGSPGSDIAVPGSKDPLKFRREMSAKVYHTLKLKRKLSKNSAARSSKNSTVEAQHNGATANLTARDASELDAYFERAEQVKNYDGSKRPPTSPFKNPTPKRRRTLHASELEEEVAMASRSYHSQIEAASNRKGRDTRPGDTQNAADASTLASRKILRPRNPTPSQRRRSQIEAEIREAAEDWAQHEPDRLEALTEQIESSMAGSEGALTLQLQAEAVANEIANFTLRIHKPSGEHVGHDTRKPSLTTQDFWNEANFVMQLIRQKANRPQSALSSVEESEAEGVSMSNSRVPPEYSLLSAPSEALRVSRPPSREGGHSGWRSGKTSQNTDARVLSHLRRFQEKDDTEFIAGSTLDMTEEESVNHNVVVVDEANNIRLTSPSPHQQADQDSDESRPVSQRSQGSSLCTQESAGMSTGKTFGSASTKKSDNVGTLAPNAVAHLIGEQVGGMTFDREKQQWIRVKSPPKRSNAGFLEPPSQLTSDDDPFQEISDLLVDERQEFRRISGRTPEPLSATADDSVSVHDQQSQNGTAQYQPSVESRNTSTETVLDTRPAADQADRQNHAASKEATAGRPVTRDSSHMQSRIHHMHSSSVPSRYTGFGSSQQQQEQPGTRATSWNSEELSRLSAMGKARQQPLAYAAAQATLALRGQRNCVAELPEQEEISDVSFPMPPSHQVHEHSNGHPRSLSPPMEVVEGEIERSEKPEDSVLHEEQAKDEPHSSTKHAQTPFKPACPPSSAYRPGPAQSSLRRQVFASRFPGEGHEHSELSFVAPLPGQRMMSLSLSVSRPLATRHQSQVAELQSSPSKPETYETFLMSDLGELTITEEDEQRPSEQALAKRLARYEASAVNDRHALVRKELVKTLTDVNSHETYWEHTKQLDIHEQAIVSLHGLDEYLPRVQDMDVSGNPLTHLEGAPVTVRKLVARSCQLSSLTSWAHLMNLQYLDVSSNQLSTFQGLAGLVHLRELRADDNQITSLEGILELDGLLKARLRRNRVRHVNFEGCQLQRLTELDLCGNEISTITHLPELRALNSLKLDANPLSAGLSLAKAVPRLKELSLRACNLRHLDVHSLPKLRKLDLDDNCLAAVEGISSLKKLDLLSMRRQSLPEGSSISIFDQPLEARTVRLSGNTIPSLNPQHTFLNLQHLEVSSTGLQDLPDDFGFRMPNLRDLNLSFNSLKDLRPLLNIQKLRRLSVCGNRLSRLRKTVAVLSKLRSLESLDLRDVPLTQGFYAPLVTGTQTSVVLQKTFPVVSEDEDEQAEAMELAQYRLPTGNVGHDKLHLARLDEETRLRRRVYELLLAHSCPGLEEVDGLPFDKMSANVRDGTWGRLVELGVVRRAGCERVGQVDGLKEGE</sequence>
<evidence type="ECO:0000256" key="1">
    <source>
        <dbReference type="ARBA" id="ARBA00022614"/>
    </source>
</evidence>
<dbReference type="GO" id="GO:0061499">
    <property type="term" value="C:outer plaque of mitotic spindle pole body"/>
    <property type="evidence" value="ECO:0007669"/>
    <property type="project" value="TreeGrafter"/>
</dbReference>
<feature type="compositionally biased region" description="Polar residues" evidence="3">
    <location>
        <begin position="650"/>
        <end position="662"/>
    </location>
</feature>
<feature type="region of interest" description="Disordered" evidence="3">
    <location>
        <begin position="679"/>
        <end position="703"/>
    </location>
</feature>
<feature type="compositionally biased region" description="Polar residues" evidence="3">
    <location>
        <begin position="61"/>
        <end position="76"/>
    </location>
</feature>
<gene>
    <name evidence="4" type="ORF">B0A50_00487</name>
</gene>
<dbReference type="Gene3D" id="3.80.10.10">
    <property type="entry name" value="Ribonuclease Inhibitor"/>
    <property type="match status" value="2"/>
</dbReference>
<feature type="region of interest" description="Disordered" evidence="3">
    <location>
        <begin position="382"/>
        <end position="559"/>
    </location>
</feature>
<dbReference type="InterPro" id="IPR003591">
    <property type="entry name" value="Leu-rich_rpt_typical-subtyp"/>
</dbReference>
<feature type="region of interest" description="Disordered" evidence="3">
    <location>
        <begin position="1099"/>
        <end position="1227"/>
    </location>
</feature>
<evidence type="ECO:0000313" key="5">
    <source>
        <dbReference type="Proteomes" id="UP000308549"/>
    </source>
</evidence>
<feature type="compositionally biased region" description="Acidic residues" evidence="3">
    <location>
        <begin position="222"/>
        <end position="241"/>
    </location>
</feature>
<evidence type="ECO:0000313" key="4">
    <source>
        <dbReference type="EMBL" id="TKA33651.1"/>
    </source>
</evidence>
<feature type="compositionally biased region" description="Polar residues" evidence="3">
    <location>
        <begin position="994"/>
        <end position="1023"/>
    </location>
</feature>
<feature type="region of interest" description="Disordered" evidence="3">
    <location>
        <begin position="717"/>
        <end position="770"/>
    </location>
</feature>
<dbReference type="Pfam" id="PF13855">
    <property type="entry name" value="LRR_8"/>
    <property type="match status" value="1"/>
</dbReference>
<keyword evidence="5" id="KW-1185">Reference proteome</keyword>
<protein>
    <recommendedName>
        <fullName evidence="6">Septation initiation network scaffold protein cdc11</fullName>
    </recommendedName>
</protein>
<feature type="region of interest" description="Disordered" evidence="3">
    <location>
        <begin position="972"/>
        <end position="1029"/>
    </location>
</feature>
<dbReference type="Proteomes" id="UP000308549">
    <property type="component" value="Unassembled WGS sequence"/>
</dbReference>
<keyword evidence="2" id="KW-0677">Repeat</keyword>
<evidence type="ECO:0000256" key="2">
    <source>
        <dbReference type="ARBA" id="ARBA00022737"/>
    </source>
</evidence>
<comment type="caution">
    <text evidence="4">The sequence shown here is derived from an EMBL/GenBank/DDBJ whole genome shotgun (WGS) entry which is preliminary data.</text>
</comment>
<dbReference type="PANTHER" id="PTHR47566:SF1">
    <property type="entry name" value="PROTEIN NUD1"/>
    <property type="match status" value="1"/>
</dbReference>
<dbReference type="SMART" id="SM00365">
    <property type="entry name" value="LRR_SD22"/>
    <property type="match status" value="5"/>
</dbReference>
<dbReference type="OrthoDB" id="7451790at2759"/>
<feature type="region of interest" description="Disordered" evidence="3">
    <location>
        <begin position="1264"/>
        <end position="1347"/>
    </location>
</feature>
<proteinExistence type="predicted"/>
<reference evidence="4 5" key="1">
    <citation type="submission" date="2017-03" db="EMBL/GenBank/DDBJ databases">
        <title>Genomes of endolithic fungi from Antarctica.</title>
        <authorList>
            <person name="Coleine C."/>
            <person name="Masonjones S."/>
            <person name="Stajich J.E."/>
        </authorList>
    </citation>
    <scope>NUCLEOTIDE SEQUENCE [LARGE SCALE GENOMIC DNA]</scope>
    <source>
        <strain evidence="4 5">CCFEE 6315</strain>
    </source>
</reference>
<feature type="compositionally biased region" description="Acidic residues" evidence="3">
    <location>
        <begin position="256"/>
        <end position="266"/>
    </location>
</feature>
<feature type="region of interest" description="Disordered" evidence="3">
    <location>
        <begin position="1060"/>
        <end position="1084"/>
    </location>
</feature>
<dbReference type="InterPro" id="IPR032675">
    <property type="entry name" value="LRR_dom_sf"/>
</dbReference>
<feature type="compositionally biased region" description="Basic and acidic residues" evidence="3">
    <location>
        <begin position="1155"/>
        <end position="1164"/>
    </location>
</feature>
<feature type="compositionally biased region" description="Low complexity" evidence="3">
    <location>
        <begin position="870"/>
        <end position="886"/>
    </location>
</feature>
<feature type="compositionally biased region" description="Polar residues" evidence="3">
    <location>
        <begin position="25"/>
        <end position="52"/>
    </location>
</feature>
<organism evidence="4 5">
    <name type="scientific">Salinomyces thailandicus</name>
    <dbReference type="NCBI Taxonomy" id="706561"/>
    <lineage>
        <taxon>Eukaryota</taxon>
        <taxon>Fungi</taxon>
        <taxon>Dikarya</taxon>
        <taxon>Ascomycota</taxon>
        <taxon>Pezizomycotina</taxon>
        <taxon>Dothideomycetes</taxon>
        <taxon>Dothideomycetidae</taxon>
        <taxon>Mycosphaerellales</taxon>
        <taxon>Teratosphaeriaceae</taxon>
        <taxon>Salinomyces</taxon>
    </lineage>
</organism>
<feature type="compositionally biased region" description="Basic and acidic residues" evidence="3">
    <location>
        <begin position="267"/>
        <end position="281"/>
    </location>
</feature>
<feature type="compositionally biased region" description="Polar residues" evidence="3">
    <location>
        <begin position="491"/>
        <end position="501"/>
    </location>
</feature>
<dbReference type="InterPro" id="IPR052574">
    <property type="entry name" value="CDIRP"/>
</dbReference>
<feature type="compositionally biased region" description="Polar residues" evidence="3">
    <location>
        <begin position="1114"/>
        <end position="1146"/>
    </location>
</feature>
<dbReference type="GO" id="GO:0035591">
    <property type="term" value="F:signaling adaptor activity"/>
    <property type="evidence" value="ECO:0007669"/>
    <property type="project" value="TreeGrafter"/>
</dbReference>
<feature type="region of interest" description="Disordered" evidence="3">
    <location>
        <begin position="868"/>
        <end position="929"/>
    </location>
</feature>
<name>A0A4U0UDQ6_9PEZI</name>
<feature type="compositionally biased region" description="Polar residues" evidence="3">
    <location>
        <begin position="974"/>
        <end position="986"/>
    </location>
</feature>
<feature type="compositionally biased region" description="Basic and acidic residues" evidence="3">
    <location>
        <begin position="203"/>
        <end position="219"/>
    </location>
</feature>
<evidence type="ECO:0000256" key="3">
    <source>
        <dbReference type="SAM" id="MobiDB-lite"/>
    </source>
</evidence>
<feature type="compositionally biased region" description="Polar residues" evidence="3">
    <location>
        <begin position="1189"/>
        <end position="1219"/>
    </location>
</feature>
<dbReference type="SUPFAM" id="SSF52058">
    <property type="entry name" value="L domain-like"/>
    <property type="match status" value="1"/>
</dbReference>
<feature type="region of interest" description="Disordered" evidence="3">
    <location>
        <begin position="635"/>
        <end position="664"/>
    </location>
</feature>
<feature type="compositionally biased region" description="Basic and acidic residues" evidence="3">
    <location>
        <begin position="1296"/>
        <end position="1319"/>
    </location>
</feature>
<dbReference type="SMART" id="SM00369">
    <property type="entry name" value="LRR_TYP"/>
    <property type="match status" value="7"/>
</dbReference>
<feature type="compositionally biased region" description="Low complexity" evidence="3">
    <location>
        <begin position="639"/>
        <end position="649"/>
    </location>
</feature>
<dbReference type="GO" id="GO:0031028">
    <property type="term" value="P:septation initiation signaling"/>
    <property type="evidence" value="ECO:0007669"/>
    <property type="project" value="TreeGrafter"/>
</dbReference>
<keyword evidence="1" id="KW-0433">Leucine-rich repeat</keyword>
<dbReference type="GO" id="GO:1902412">
    <property type="term" value="P:regulation of mitotic cytokinesis"/>
    <property type="evidence" value="ECO:0007669"/>
    <property type="project" value="TreeGrafter"/>
</dbReference>